<feature type="transmembrane region" description="Helical" evidence="8">
    <location>
        <begin position="334"/>
        <end position="349"/>
    </location>
</feature>
<organism evidence="9 10">
    <name type="scientific">Algoriphagus winogradskyi</name>
    <dbReference type="NCBI Taxonomy" id="237017"/>
    <lineage>
        <taxon>Bacteria</taxon>
        <taxon>Pseudomonadati</taxon>
        <taxon>Bacteroidota</taxon>
        <taxon>Cytophagia</taxon>
        <taxon>Cytophagales</taxon>
        <taxon>Cyclobacteriaceae</taxon>
        <taxon>Algoriphagus</taxon>
    </lineage>
</organism>
<feature type="transmembrane region" description="Helical" evidence="8">
    <location>
        <begin position="467"/>
        <end position="487"/>
    </location>
</feature>
<proteinExistence type="inferred from homology"/>
<reference evidence="9 10" key="1">
    <citation type="submission" date="2017-05" db="EMBL/GenBank/DDBJ databases">
        <authorList>
            <person name="Varghese N."/>
            <person name="Submissions S."/>
        </authorList>
    </citation>
    <scope>NUCLEOTIDE SEQUENCE [LARGE SCALE GENOMIC DNA]</scope>
    <source>
        <strain evidence="9 10">DSM 15360</strain>
    </source>
</reference>
<feature type="transmembrane region" description="Helical" evidence="8">
    <location>
        <begin position="435"/>
        <end position="455"/>
    </location>
</feature>
<comment type="caution">
    <text evidence="9">The sequence shown here is derived from an EMBL/GenBank/DDBJ whole genome shotgun (WGS) entry which is preliminary data.</text>
</comment>
<sequence>MLFNSFTFLLFLPIVFLLYWFVFQKNLKLQNAFLLLASYVFYGWWDWRFLGLIIASSAVDYWCGLKIVNGKPSVVSGDRPHDTTHHLQLTIYKNWFQGPKFYLTLSLAFNLGLLAFFKYFNFFIDSAADFISLLGFQPHISTLNLILPVGISFYTFQTLSYSIDVYRGNLKPTKDPVAFFTFVAFFPQLVAGPIERASNLLPQFFKKREFIYQQGSDGMKLILWGLFKKMVIADNCALVVNPIFENYQTASGLELIMGAILFAFQIYGDFSGYSDIAIGVAKLFGFDLMTNFRTPYFSRDIAEFWRRWHISLSTWFRDYVYIPLGGSRVPKAKAIRNIFIVFLVSGFWHGANWTFIAWGGIHAALFIPIFLIGKNRTHLHEGEHLLPSFKEAFQIISTFLLVCVAWVFFRADTVGDAWGYLTGILLRPFMEGFRLSTYMLTIVLISILLFLEWLMKGELMLSFRKPILRYSSYSMVVGLILFYGVFFNPQDFIYFQF</sequence>
<accession>A0ABY1NW17</accession>
<dbReference type="PIRSF" id="PIRSF016636">
    <property type="entry name" value="AlgI_DltB"/>
    <property type="match status" value="1"/>
</dbReference>
<dbReference type="EMBL" id="FXUA01000003">
    <property type="protein sequence ID" value="SMP19855.1"/>
    <property type="molecule type" value="Genomic_DNA"/>
</dbReference>
<dbReference type="InterPro" id="IPR051085">
    <property type="entry name" value="MB_O-acyltransferase"/>
</dbReference>
<keyword evidence="5 8" id="KW-1133">Transmembrane helix</keyword>
<dbReference type="PANTHER" id="PTHR13285">
    <property type="entry name" value="ACYLTRANSFERASE"/>
    <property type="match status" value="1"/>
</dbReference>
<evidence type="ECO:0000256" key="4">
    <source>
        <dbReference type="ARBA" id="ARBA00022692"/>
    </source>
</evidence>
<keyword evidence="4 8" id="KW-0812">Transmembrane</keyword>
<keyword evidence="7 9" id="KW-0012">Acyltransferase</keyword>
<evidence type="ECO:0000256" key="7">
    <source>
        <dbReference type="PIRNR" id="PIRNR016636"/>
    </source>
</evidence>
<keyword evidence="7" id="KW-0808">Transferase</keyword>
<keyword evidence="6 7" id="KW-0472">Membrane</keyword>
<dbReference type="InterPro" id="IPR028362">
    <property type="entry name" value="AlgI"/>
</dbReference>
<name>A0ABY1NW17_9BACT</name>
<keyword evidence="3 7" id="KW-1003">Cell membrane</keyword>
<dbReference type="InterPro" id="IPR004299">
    <property type="entry name" value="MBOAT_fam"/>
</dbReference>
<evidence type="ECO:0000313" key="10">
    <source>
        <dbReference type="Proteomes" id="UP001157915"/>
    </source>
</evidence>
<evidence type="ECO:0000256" key="3">
    <source>
        <dbReference type="ARBA" id="ARBA00022475"/>
    </source>
</evidence>
<dbReference type="Pfam" id="PF03062">
    <property type="entry name" value="MBOAT"/>
    <property type="match status" value="1"/>
</dbReference>
<evidence type="ECO:0000256" key="5">
    <source>
        <dbReference type="ARBA" id="ARBA00022989"/>
    </source>
</evidence>
<comment type="subcellular location">
    <subcellularLocation>
        <location evidence="1">Cell membrane</location>
        <topology evidence="1">Multi-pass membrane protein</topology>
    </subcellularLocation>
</comment>
<protein>
    <submittedName>
        <fullName evidence="9">D-alanyl-lipoteichoic acid acyltransferase DltB, MBOAT superfamily</fullName>
    </submittedName>
</protein>
<dbReference type="PANTHER" id="PTHR13285:SF18">
    <property type="entry name" value="PROTEIN-CYSTEINE N-PALMITOYLTRANSFERASE RASP"/>
    <property type="match status" value="1"/>
</dbReference>
<evidence type="ECO:0000256" key="6">
    <source>
        <dbReference type="ARBA" id="ARBA00023136"/>
    </source>
</evidence>
<evidence type="ECO:0000313" key="9">
    <source>
        <dbReference type="EMBL" id="SMP19855.1"/>
    </source>
</evidence>
<feature type="transmembrane region" description="Helical" evidence="8">
    <location>
        <begin position="392"/>
        <end position="409"/>
    </location>
</feature>
<dbReference type="PIRSF" id="PIRSF500217">
    <property type="entry name" value="AlgI"/>
    <property type="match status" value="1"/>
</dbReference>
<evidence type="ECO:0000256" key="1">
    <source>
        <dbReference type="ARBA" id="ARBA00004651"/>
    </source>
</evidence>
<feature type="transmembrane region" description="Helical" evidence="8">
    <location>
        <begin position="6"/>
        <end position="22"/>
    </location>
</feature>
<gene>
    <name evidence="9" type="ORF">SAMN06265367_10340</name>
</gene>
<evidence type="ECO:0000256" key="8">
    <source>
        <dbReference type="SAM" id="Phobius"/>
    </source>
</evidence>
<comment type="similarity">
    <text evidence="2 7">Belongs to the membrane-bound acyltransferase family.</text>
</comment>
<feature type="transmembrane region" description="Helical" evidence="8">
    <location>
        <begin position="101"/>
        <end position="121"/>
    </location>
</feature>
<keyword evidence="10" id="KW-1185">Reference proteome</keyword>
<evidence type="ECO:0000256" key="2">
    <source>
        <dbReference type="ARBA" id="ARBA00010323"/>
    </source>
</evidence>
<feature type="transmembrane region" description="Helical" evidence="8">
    <location>
        <begin position="133"/>
        <end position="156"/>
    </location>
</feature>
<dbReference type="GO" id="GO:0016746">
    <property type="term" value="F:acyltransferase activity"/>
    <property type="evidence" value="ECO:0007669"/>
    <property type="project" value="UniProtKB-KW"/>
</dbReference>
<dbReference type="InterPro" id="IPR024194">
    <property type="entry name" value="Ac/AlaTfrase_AlgI/DltB"/>
</dbReference>
<dbReference type="Proteomes" id="UP001157915">
    <property type="component" value="Unassembled WGS sequence"/>
</dbReference>